<gene>
    <name evidence="2" type="ORF">SO3561_08895</name>
</gene>
<feature type="compositionally biased region" description="Basic and acidic residues" evidence="1">
    <location>
        <begin position="73"/>
        <end position="128"/>
    </location>
</feature>
<dbReference type="EMBL" id="BDQI01000034">
    <property type="protein sequence ID" value="GAX57325.1"/>
    <property type="molecule type" value="Genomic_DNA"/>
</dbReference>
<protein>
    <recommendedName>
        <fullName evidence="4">Scaffolding protein</fullName>
    </recommendedName>
</protein>
<sequence>MSTEIEKVPATGIAWFNLSRHDDPEPSDPEPAPDPADDPADPEPAPDPADDPADPEPEPEPEGADKLGNAGKKALDRMKAEKAEARKAAAAEKKRADDLARQVEEFKDRDRTESEKLAAKAERSEKQAAKATARAVAAEVRAAAGEFADPTDAVDVLMRDPSQYVDADGEIDTDAIETALSDLLERKPHWARPEPAAPAPEKKPQPKPDPGQGSRGAPAPVNYLEASKDQVAAELAKYGYRQRV</sequence>
<evidence type="ECO:0000313" key="2">
    <source>
        <dbReference type="EMBL" id="GAX57325.1"/>
    </source>
</evidence>
<feature type="region of interest" description="Disordered" evidence="1">
    <location>
        <begin position="1"/>
        <end position="135"/>
    </location>
</feature>
<comment type="caution">
    <text evidence="2">The sequence shown here is derived from an EMBL/GenBank/DDBJ whole genome shotgun (WGS) entry which is preliminary data.</text>
</comment>
<evidence type="ECO:0000256" key="1">
    <source>
        <dbReference type="SAM" id="MobiDB-lite"/>
    </source>
</evidence>
<dbReference type="STRING" id="1963.AQJ27_44855"/>
<dbReference type="RefSeq" id="WP_067382913.1">
    <property type="nucleotide sequence ID" value="NZ_BDQI01000034.1"/>
</dbReference>
<proteinExistence type="predicted"/>
<reference evidence="3" key="1">
    <citation type="submission" date="2017-05" db="EMBL/GenBank/DDBJ databases">
        <title>Streptomyces olivochromogenes NBRC 3561 whole genome shotgun sequence.</title>
        <authorList>
            <person name="Dohra H."/>
            <person name="Kodani S."/>
        </authorList>
    </citation>
    <scope>NUCLEOTIDE SEQUENCE [LARGE SCALE GENOMIC DNA]</scope>
    <source>
        <strain evidence="3">NBRC 3561</strain>
    </source>
</reference>
<feature type="region of interest" description="Disordered" evidence="1">
    <location>
        <begin position="184"/>
        <end position="225"/>
    </location>
</feature>
<dbReference type="Proteomes" id="UP000217446">
    <property type="component" value="Unassembled WGS sequence"/>
</dbReference>
<evidence type="ECO:0008006" key="4">
    <source>
        <dbReference type="Google" id="ProtNLM"/>
    </source>
</evidence>
<keyword evidence="3" id="KW-1185">Reference proteome</keyword>
<name>A0A250VT73_STROL</name>
<accession>A0A250VT73</accession>
<dbReference type="AlphaFoldDB" id="A0A250VT73"/>
<evidence type="ECO:0000313" key="3">
    <source>
        <dbReference type="Proteomes" id="UP000217446"/>
    </source>
</evidence>
<organism evidence="2 3">
    <name type="scientific">Streptomyces olivochromogenes</name>
    <dbReference type="NCBI Taxonomy" id="1963"/>
    <lineage>
        <taxon>Bacteria</taxon>
        <taxon>Bacillati</taxon>
        <taxon>Actinomycetota</taxon>
        <taxon>Actinomycetes</taxon>
        <taxon>Kitasatosporales</taxon>
        <taxon>Streptomycetaceae</taxon>
        <taxon>Streptomyces</taxon>
    </lineage>
</organism>
<feature type="compositionally biased region" description="Acidic residues" evidence="1">
    <location>
        <begin position="48"/>
        <end position="62"/>
    </location>
</feature>